<protein>
    <submittedName>
        <fullName evidence="3">Uncharacterized protein</fullName>
    </submittedName>
</protein>
<keyword evidence="4" id="KW-1185">Reference proteome</keyword>
<comment type="caution">
    <text evidence="3">The sequence shown here is derived from an EMBL/GenBank/DDBJ whole genome shotgun (WGS) entry which is preliminary data.</text>
</comment>
<proteinExistence type="predicted"/>
<evidence type="ECO:0000313" key="3">
    <source>
        <dbReference type="EMBL" id="KAK3389691.1"/>
    </source>
</evidence>
<sequence length="74" mass="7765">MYAHKYAIILLACATGFAATAPMIKDSRDNFDPSGNDEAGDTKSTESPCEGSVGKFVQASKDLMGGNGCIPFPF</sequence>
<reference evidence="3" key="1">
    <citation type="journal article" date="2023" name="Mol. Phylogenet. Evol.">
        <title>Genome-scale phylogeny and comparative genomics of the fungal order Sordariales.</title>
        <authorList>
            <person name="Hensen N."/>
            <person name="Bonometti L."/>
            <person name="Westerberg I."/>
            <person name="Brannstrom I.O."/>
            <person name="Guillou S."/>
            <person name="Cros-Aarteil S."/>
            <person name="Calhoun S."/>
            <person name="Haridas S."/>
            <person name="Kuo A."/>
            <person name="Mondo S."/>
            <person name="Pangilinan J."/>
            <person name="Riley R."/>
            <person name="LaButti K."/>
            <person name="Andreopoulos B."/>
            <person name="Lipzen A."/>
            <person name="Chen C."/>
            <person name="Yan M."/>
            <person name="Daum C."/>
            <person name="Ng V."/>
            <person name="Clum A."/>
            <person name="Steindorff A."/>
            <person name="Ohm R.A."/>
            <person name="Martin F."/>
            <person name="Silar P."/>
            <person name="Natvig D.O."/>
            <person name="Lalanne C."/>
            <person name="Gautier V."/>
            <person name="Ament-Velasquez S.L."/>
            <person name="Kruys A."/>
            <person name="Hutchinson M.I."/>
            <person name="Powell A.J."/>
            <person name="Barry K."/>
            <person name="Miller A.N."/>
            <person name="Grigoriev I.V."/>
            <person name="Debuchy R."/>
            <person name="Gladieux P."/>
            <person name="Hiltunen Thoren M."/>
            <person name="Johannesson H."/>
        </authorList>
    </citation>
    <scope>NUCLEOTIDE SEQUENCE</scope>
    <source>
        <strain evidence="3">CBS 232.78</strain>
    </source>
</reference>
<gene>
    <name evidence="3" type="ORF">B0H63DRAFT_464174</name>
</gene>
<evidence type="ECO:0000256" key="1">
    <source>
        <dbReference type="SAM" id="MobiDB-lite"/>
    </source>
</evidence>
<name>A0AAE0U3N9_9PEZI</name>
<feature type="chain" id="PRO_5042256308" evidence="2">
    <location>
        <begin position="19"/>
        <end position="74"/>
    </location>
</feature>
<dbReference type="AlphaFoldDB" id="A0AAE0U3N9"/>
<organism evidence="3 4">
    <name type="scientific">Podospora didyma</name>
    <dbReference type="NCBI Taxonomy" id="330526"/>
    <lineage>
        <taxon>Eukaryota</taxon>
        <taxon>Fungi</taxon>
        <taxon>Dikarya</taxon>
        <taxon>Ascomycota</taxon>
        <taxon>Pezizomycotina</taxon>
        <taxon>Sordariomycetes</taxon>
        <taxon>Sordariomycetidae</taxon>
        <taxon>Sordariales</taxon>
        <taxon>Podosporaceae</taxon>
        <taxon>Podospora</taxon>
    </lineage>
</organism>
<keyword evidence="2" id="KW-0732">Signal</keyword>
<feature type="region of interest" description="Disordered" evidence="1">
    <location>
        <begin position="27"/>
        <end position="52"/>
    </location>
</feature>
<accession>A0AAE0U3N9</accession>
<feature type="signal peptide" evidence="2">
    <location>
        <begin position="1"/>
        <end position="18"/>
    </location>
</feature>
<dbReference type="Proteomes" id="UP001285441">
    <property type="component" value="Unassembled WGS sequence"/>
</dbReference>
<evidence type="ECO:0000256" key="2">
    <source>
        <dbReference type="SAM" id="SignalP"/>
    </source>
</evidence>
<dbReference type="EMBL" id="JAULSW010000002">
    <property type="protein sequence ID" value="KAK3389691.1"/>
    <property type="molecule type" value="Genomic_DNA"/>
</dbReference>
<evidence type="ECO:0000313" key="4">
    <source>
        <dbReference type="Proteomes" id="UP001285441"/>
    </source>
</evidence>
<reference evidence="3" key="2">
    <citation type="submission" date="2023-06" db="EMBL/GenBank/DDBJ databases">
        <authorList>
            <consortium name="Lawrence Berkeley National Laboratory"/>
            <person name="Haridas S."/>
            <person name="Hensen N."/>
            <person name="Bonometti L."/>
            <person name="Westerberg I."/>
            <person name="Brannstrom I.O."/>
            <person name="Guillou S."/>
            <person name="Cros-Aarteil S."/>
            <person name="Calhoun S."/>
            <person name="Kuo A."/>
            <person name="Mondo S."/>
            <person name="Pangilinan J."/>
            <person name="Riley R."/>
            <person name="LaButti K."/>
            <person name="Andreopoulos B."/>
            <person name="Lipzen A."/>
            <person name="Chen C."/>
            <person name="Yanf M."/>
            <person name="Daum C."/>
            <person name="Ng V."/>
            <person name="Clum A."/>
            <person name="Steindorff A."/>
            <person name="Ohm R."/>
            <person name="Martin F."/>
            <person name="Silar P."/>
            <person name="Natvig D."/>
            <person name="Lalanne C."/>
            <person name="Gautier V."/>
            <person name="Ament-velasquez S.L."/>
            <person name="Kruys A."/>
            <person name="Hutchinson M.I."/>
            <person name="Powell A.J."/>
            <person name="Barry K."/>
            <person name="Miller A.N."/>
            <person name="Grigoriev I.V."/>
            <person name="Debuchy R."/>
            <person name="Gladieux P."/>
            <person name="Thoren M.H."/>
            <person name="Johannesson H."/>
        </authorList>
    </citation>
    <scope>NUCLEOTIDE SEQUENCE</scope>
    <source>
        <strain evidence="3">CBS 232.78</strain>
    </source>
</reference>